<keyword evidence="7 12" id="KW-0560">Oxidoreductase</keyword>
<evidence type="ECO:0000256" key="11">
    <source>
        <dbReference type="ARBA" id="ARBA00023160"/>
    </source>
</evidence>
<keyword evidence="8" id="KW-0408">Iron</keyword>
<feature type="transmembrane region" description="Helical" evidence="13">
    <location>
        <begin position="79"/>
        <end position="100"/>
    </location>
</feature>
<keyword evidence="10 13" id="KW-0472">Membrane</keyword>
<comment type="similarity">
    <text evidence="2 12">Belongs to the fatty acid desaturase type 1 family.</text>
</comment>
<dbReference type="InterPro" id="IPR015876">
    <property type="entry name" value="Acyl-CoA_DS"/>
</dbReference>
<evidence type="ECO:0000256" key="3">
    <source>
        <dbReference type="ARBA" id="ARBA00022516"/>
    </source>
</evidence>
<evidence type="ECO:0000256" key="5">
    <source>
        <dbReference type="ARBA" id="ARBA00022832"/>
    </source>
</evidence>
<evidence type="ECO:0000256" key="2">
    <source>
        <dbReference type="ARBA" id="ARBA00009295"/>
    </source>
</evidence>
<accession>A0AAF3J221</accession>
<dbReference type="GO" id="GO:0006636">
    <property type="term" value="P:unsaturated fatty acid biosynthetic process"/>
    <property type="evidence" value="ECO:0007669"/>
    <property type="project" value="TreeGrafter"/>
</dbReference>
<evidence type="ECO:0000256" key="8">
    <source>
        <dbReference type="ARBA" id="ARBA00023004"/>
    </source>
</evidence>
<evidence type="ECO:0000259" key="14">
    <source>
        <dbReference type="Pfam" id="PF00487"/>
    </source>
</evidence>
<keyword evidence="3 12" id="KW-0444">Lipid biosynthesis</keyword>
<evidence type="ECO:0000256" key="10">
    <source>
        <dbReference type="ARBA" id="ARBA00023136"/>
    </source>
</evidence>
<proteinExistence type="inferred from homology"/>
<dbReference type="PANTHER" id="PTHR11351:SF31">
    <property type="entry name" value="DESATURASE 1, ISOFORM A-RELATED"/>
    <property type="match status" value="1"/>
</dbReference>
<keyword evidence="15" id="KW-1185">Reference proteome</keyword>
<keyword evidence="4 12" id="KW-0812">Transmembrane</keyword>
<evidence type="ECO:0000256" key="6">
    <source>
        <dbReference type="ARBA" id="ARBA00022989"/>
    </source>
</evidence>
<protein>
    <submittedName>
        <fullName evidence="16">Fatty acid desaturase domain-containing protein</fullName>
    </submittedName>
</protein>
<evidence type="ECO:0000256" key="7">
    <source>
        <dbReference type="ARBA" id="ARBA00023002"/>
    </source>
</evidence>
<dbReference type="WBParaSite" id="MBELARI_LOCUS11310">
    <property type="protein sequence ID" value="MBELARI_LOCUS11310"/>
    <property type="gene ID" value="MBELARI_LOCUS11310"/>
</dbReference>
<name>A0AAF3J221_9BILA</name>
<evidence type="ECO:0000256" key="13">
    <source>
        <dbReference type="SAM" id="Phobius"/>
    </source>
</evidence>
<dbReference type="Pfam" id="PF00487">
    <property type="entry name" value="FA_desaturase"/>
    <property type="match status" value="1"/>
</dbReference>
<dbReference type="PANTHER" id="PTHR11351">
    <property type="entry name" value="ACYL-COA DESATURASE"/>
    <property type="match status" value="1"/>
</dbReference>
<evidence type="ECO:0000256" key="9">
    <source>
        <dbReference type="ARBA" id="ARBA00023098"/>
    </source>
</evidence>
<evidence type="ECO:0000313" key="16">
    <source>
        <dbReference type="WBParaSite" id="MBELARI_LOCUS11310"/>
    </source>
</evidence>
<dbReference type="GO" id="GO:0004768">
    <property type="term" value="F:stearoyl-CoA 9-desaturase activity"/>
    <property type="evidence" value="ECO:0007669"/>
    <property type="project" value="TreeGrafter"/>
</dbReference>
<dbReference type="Proteomes" id="UP000887575">
    <property type="component" value="Unassembled WGS sequence"/>
</dbReference>
<dbReference type="InterPro" id="IPR005804">
    <property type="entry name" value="FA_desaturase_dom"/>
</dbReference>
<dbReference type="GO" id="GO:0005789">
    <property type="term" value="C:endoplasmic reticulum membrane"/>
    <property type="evidence" value="ECO:0007669"/>
    <property type="project" value="TreeGrafter"/>
</dbReference>
<comment type="domain">
    <text evidence="12">The histidine box domains are involved in binding the catalytic metal ions.</text>
</comment>
<sequence>MCKSNEVVEQEPQLAAGEFVCVDDIDFCDREFEESRRLEFQAGFRRRAPRWVARNVLLFGIMHSMALVGLYHAVVNAKWYTLALAQVCWTMGILGITTGAHRLWSHRSFKAETPFRVMLMLFQTAAGQNSLYEWVRDHRCHHKWTDTDADPHNASRGLFFAHIGWLLQRKDKAVIEKGRQIDMSDLLSDPVIVFQKKFYFPLWILLCILLPTAIPVYFWGEDPSVAYFVVLARYVLSLHETWTINSLAHSHGDKPYDGRIRATDSPLMAMVTYGEGGHNYHHTFPSDYRTSEFNYCFNAGKILIDLGATIGQVYDRKVVGEEFIQRRIAANETMFGKSEYYAEFASSWKKTS</sequence>
<evidence type="ECO:0000313" key="15">
    <source>
        <dbReference type="Proteomes" id="UP000887575"/>
    </source>
</evidence>
<dbReference type="PRINTS" id="PR00075">
    <property type="entry name" value="FACDDSATRASE"/>
</dbReference>
<comment type="subcellular location">
    <subcellularLocation>
        <location evidence="1">Membrane</location>
        <topology evidence="1">Multi-pass membrane protein</topology>
    </subcellularLocation>
</comment>
<keyword evidence="6 13" id="KW-1133">Transmembrane helix</keyword>
<comment type="cofactor">
    <cofactor evidence="12">
        <name>Fe(2+)</name>
        <dbReference type="ChEBI" id="CHEBI:29033"/>
    </cofactor>
</comment>
<organism evidence="15 16">
    <name type="scientific">Mesorhabditis belari</name>
    <dbReference type="NCBI Taxonomy" id="2138241"/>
    <lineage>
        <taxon>Eukaryota</taxon>
        <taxon>Metazoa</taxon>
        <taxon>Ecdysozoa</taxon>
        <taxon>Nematoda</taxon>
        <taxon>Chromadorea</taxon>
        <taxon>Rhabditida</taxon>
        <taxon>Rhabditina</taxon>
        <taxon>Rhabditomorpha</taxon>
        <taxon>Rhabditoidea</taxon>
        <taxon>Rhabditidae</taxon>
        <taxon>Mesorhabditinae</taxon>
        <taxon>Mesorhabditis</taxon>
    </lineage>
</organism>
<evidence type="ECO:0000256" key="1">
    <source>
        <dbReference type="ARBA" id="ARBA00004141"/>
    </source>
</evidence>
<keyword evidence="9" id="KW-0443">Lipid metabolism</keyword>
<keyword evidence="11 12" id="KW-0275">Fatty acid biosynthesis</keyword>
<feature type="transmembrane region" description="Helical" evidence="13">
    <location>
        <begin position="198"/>
        <end position="219"/>
    </location>
</feature>
<keyword evidence="5" id="KW-0276">Fatty acid metabolism</keyword>
<evidence type="ECO:0000256" key="4">
    <source>
        <dbReference type="ARBA" id="ARBA00022692"/>
    </source>
</evidence>
<feature type="transmembrane region" description="Helical" evidence="13">
    <location>
        <begin position="55"/>
        <end position="73"/>
    </location>
</feature>
<feature type="domain" description="Fatty acid desaturase" evidence="14">
    <location>
        <begin position="78"/>
        <end position="286"/>
    </location>
</feature>
<evidence type="ECO:0000256" key="12">
    <source>
        <dbReference type="RuleBase" id="RU000581"/>
    </source>
</evidence>
<dbReference type="AlphaFoldDB" id="A0AAF3J221"/>
<dbReference type="CDD" id="cd03505">
    <property type="entry name" value="Delta9-FADS-like"/>
    <property type="match status" value="1"/>
</dbReference>
<dbReference type="GO" id="GO:0005506">
    <property type="term" value="F:iron ion binding"/>
    <property type="evidence" value="ECO:0007669"/>
    <property type="project" value="TreeGrafter"/>
</dbReference>
<reference evidence="16" key="1">
    <citation type="submission" date="2024-02" db="UniProtKB">
        <authorList>
            <consortium name="WormBaseParasite"/>
        </authorList>
    </citation>
    <scope>IDENTIFICATION</scope>
</reference>